<name>A0ABS7K870_9BACI</name>
<reference evidence="3 4" key="1">
    <citation type="submission" date="2020-07" db="EMBL/GenBank/DDBJ databases">
        <title>Fungal Genomes of the International Space Station.</title>
        <authorList>
            <person name="Seuylemezian A."/>
            <person name="Singh N.K."/>
            <person name="Wood J."/>
            <person name="Venkateswaran K."/>
        </authorList>
    </citation>
    <scope>NUCLEOTIDE SEQUENCE [LARGE SCALE GENOMIC DNA]</scope>
    <source>
        <strain evidence="3 4">PL-B2</strain>
    </source>
</reference>
<dbReference type="Pfam" id="PF01882">
    <property type="entry name" value="DUF58"/>
    <property type="match status" value="1"/>
</dbReference>
<evidence type="ECO:0000256" key="1">
    <source>
        <dbReference type="SAM" id="Phobius"/>
    </source>
</evidence>
<sequence length="400" mass="46396">MQWVKDSVDQKDNHFDLLTGLIILLTIIGLYLDRQLVFLFIGLLGVYLIGIHYYNHQVGKGIVLENPELLVRSYEGEETQLNLTITNHSRVPYLNGKLSFEMNKQINSEQYLQATKKDYSLYHVPFSLPGKSKVTVTIPLKVDKRGIGRLNKIEYSFPHLLLFQPIVLQFKERFRTEFLVYPKLQPIANIGSNQNQHIGDDTSLFSPYEDLLRPVGTRNYVQSDPFQRIHWKASAHSQKLQTKIYERNQQIAWTIIVNIAKKSPLGNYATNADLEEILSEAAYLSRWITKQDQPVELYINGSVMTKYLHLEEDQGLRHLKRILELLARVETGSRIYPIENLLHHVHKFYHEPRKVVMTGELEESFSPQLNKLLEGRHQVYHVEKSCLTPIILKGKQRNGA</sequence>
<comment type="caution">
    <text evidence="3">The sequence shown here is derived from an EMBL/GenBank/DDBJ whole genome shotgun (WGS) entry which is preliminary data.</text>
</comment>
<keyword evidence="1" id="KW-0812">Transmembrane</keyword>
<feature type="domain" description="DUF58" evidence="2">
    <location>
        <begin position="217"/>
        <end position="382"/>
    </location>
</feature>
<dbReference type="InterPro" id="IPR002881">
    <property type="entry name" value="DUF58"/>
</dbReference>
<dbReference type="PANTHER" id="PTHR34351:SF2">
    <property type="entry name" value="DUF58 DOMAIN-CONTAINING PROTEIN"/>
    <property type="match status" value="1"/>
</dbReference>
<dbReference type="PANTHER" id="PTHR34351">
    <property type="entry name" value="SLR1927 PROTEIN-RELATED"/>
    <property type="match status" value="1"/>
</dbReference>
<feature type="transmembrane region" description="Helical" evidence="1">
    <location>
        <begin position="37"/>
        <end position="54"/>
    </location>
</feature>
<feature type="transmembrane region" description="Helical" evidence="1">
    <location>
        <begin position="15"/>
        <end position="32"/>
    </location>
</feature>
<proteinExistence type="predicted"/>
<gene>
    <name evidence="3" type="ORF">H0185_16690</name>
</gene>
<organism evidence="3 4">
    <name type="scientific">Mesobacillus maritimus</name>
    <dbReference type="NCBI Taxonomy" id="1643336"/>
    <lineage>
        <taxon>Bacteria</taxon>
        <taxon>Bacillati</taxon>
        <taxon>Bacillota</taxon>
        <taxon>Bacilli</taxon>
        <taxon>Bacillales</taxon>
        <taxon>Bacillaceae</taxon>
        <taxon>Mesobacillus</taxon>
    </lineage>
</organism>
<evidence type="ECO:0000313" key="4">
    <source>
        <dbReference type="Proteomes" id="UP000769780"/>
    </source>
</evidence>
<evidence type="ECO:0000313" key="3">
    <source>
        <dbReference type="EMBL" id="MBY0098425.1"/>
    </source>
</evidence>
<dbReference type="RefSeq" id="WP_221874649.1">
    <property type="nucleotide sequence ID" value="NZ_JACWFH010000024.1"/>
</dbReference>
<keyword evidence="1" id="KW-1133">Transmembrane helix</keyword>
<keyword evidence="4" id="KW-1185">Reference proteome</keyword>
<evidence type="ECO:0000259" key="2">
    <source>
        <dbReference type="Pfam" id="PF01882"/>
    </source>
</evidence>
<protein>
    <submittedName>
        <fullName evidence="3">DUF58 domain-containing protein</fullName>
    </submittedName>
</protein>
<accession>A0ABS7K870</accession>
<dbReference type="Proteomes" id="UP000769780">
    <property type="component" value="Unassembled WGS sequence"/>
</dbReference>
<dbReference type="EMBL" id="JACWFH010000024">
    <property type="protein sequence ID" value="MBY0098425.1"/>
    <property type="molecule type" value="Genomic_DNA"/>
</dbReference>
<keyword evidence="1" id="KW-0472">Membrane</keyword>